<comment type="caution">
    <text evidence="1">The sequence shown here is derived from an EMBL/GenBank/DDBJ whole genome shotgun (WGS) entry which is preliminary data.</text>
</comment>
<evidence type="ECO:0000313" key="1">
    <source>
        <dbReference type="EMBL" id="KAJ1675603.1"/>
    </source>
</evidence>
<organism evidence="1 2">
    <name type="scientific">Spiromyces aspiralis</name>
    <dbReference type="NCBI Taxonomy" id="68401"/>
    <lineage>
        <taxon>Eukaryota</taxon>
        <taxon>Fungi</taxon>
        <taxon>Fungi incertae sedis</taxon>
        <taxon>Zoopagomycota</taxon>
        <taxon>Kickxellomycotina</taxon>
        <taxon>Kickxellomycetes</taxon>
        <taxon>Kickxellales</taxon>
        <taxon>Kickxellaceae</taxon>
        <taxon>Spiromyces</taxon>
    </lineage>
</organism>
<dbReference type="EMBL" id="JAMZIH010005235">
    <property type="protein sequence ID" value="KAJ1675603.1"/>
    <property type="molecule type" value="Genomic_DNA"/>
</dbReference>
<proteinExistence type="predicted"/>
<protein>
    <submittedName>
        <fullName evidence="1">Uncharacterized protein</fullName>
    </submittedName>
</protein>
<evidence type="ECO:0000313" key="2">
    <source>
        <dbReference type="Proteomes" id="UP001145114"/>
    </source>
</evidence>
<sequence length="166" mass="17970">MSSVQVDGADTNEQLLALARSGQADAIENLLKSSKTFDPSHTDGVGNMAIHYAAQLGHVECLQLLASIKGLDINRPNRLEGNTPLHKAVSYPDERTAHEMAKILIKHGADTRLENRLGQRPIDMVPRNNAELRKTLLLATAALNMPKSMFASNIEDSDGSISDGSE</sequence>
<dbReference type="Proteomes" id="UP001145114">
    <property type="component" value="Unassembled WGS sequence"/>
</dbReference>
<gene>
    <name evidence="1" type="ORF">EV182_000949</name>
</gene>
<reference evidence="1" key="1">
    <citation type="submission" date="2022-06" db="EMBL/GenBank/DDBJ databases">
        <title>Phylogenomic reconstructions and comparative analyses of Kickxellomycotina fungi.</title>
        <authorList>
            <person name="Reynolds N.K."/>
            <person name="Stajich J.E."/>
            <person name="Barry K."/>
            <person name="Grigoriev I.V."/>
            <person name="Crous P."/>
            <person name="Smith M.E."/>
        </authorList>
    </citation>
    <scope>NUCLEOTIDE SEQUENCE</scope>
    <source>
        <strain evidence="1">RSA 2271</strain>
    </source>
</reference>
<name>A0ACC1HIP8_9FUNG</name>
<keyword evidence="2" id="KW-1185">Reference proteome</keyword>
<accession>A0ACC1HIP8</accession>